<evidence type="ECO:0000313" key="4">
    <source>
        <dbReference type="Proteomes" id="UP000054477"/>
    </source>
</evidence>
<dbReference type="EMBL" id="KN838536">
    <property type="protein sequence ID" value="KIK10031.1"/>
    <property type="molecule type" value="Genomic_DNA"/>
</dbReference>
<reference evidence="4" key="2">
    <citation type="submission" date="2015-01" db="EMBL/GenBank/DDBJ databases">
        <title>Evolutionary Origins and Diversification of the Mycorrhizal Mutualists.</title>
        <authorList>
            <consortium name="DOE Joint Genome Institute"/>
            <consortium name="Mycorrhizal Genomics Consortium"/>
            <person name="Kohler A."/>
            <person name="Kuo A."/>
            <person name="Nagy L.G."/>
            <person name="Floudas D."/>
            <person name="Copeland A."/>
            <person name="Barry K.W."/>
            <person name="Cichocki N."/>
            <person name="Veneault-Fourrey C."/>
            <person name="LaButti K."/>
            <person name="Lindquist E.A."/>
            <person name="Lipzen A."/>
            <person name="Lundell T."/>
            <person name="Morin E."/>
            <person name="Murat C."/>
            <person name="Riley R."/>
            <person name="Ohm R."/>
            <person name="Sun H."/>
            <person name="Tunlid A."/>
            <person name="Henrissat B."/>
            <person name="Grigoriev I.V."/>
            <person name="Hibbett D.S."/>
            <person name="Martin F."/>
        </authorList>
    </citation>
    <scope>NUCLEOTIDE SEQUENCE [LARGE SCALE GENOMIC DNA]</scope>
    <source>
        <strain evidence="4">LaAM-08-1</strain>
    </source>
</reference>
<sequence length="158" mass="17548">MTITLRRARSEIVGPNPSTDNIIRILILFTVNTNLMTTCLSISELVTFLALPQATVYGGIAFLLTKTYLNSFLALLNSREYLREKLDRTTSTLTTFRREPNPTFAVLPGYNRSVMEGSSTAANDGEVYELDHTSNFKPDNNDNSVYGMKTTQANAIAL</sequence>
<name>A0A0C9XYQ4_9AGAR</name>
<dbReference type="AlphaFoldDB" id="A0A0C9XYQ4"/>
<dbReference type="OrthoDB" id="2535105at2759"/>
<keyword evidence="4" id="KW-1185">Reference proteome</keyword>
<keyword evidence="1" id="KW-0472">Membrane</keyword>
<dbReference type="Proteomes" id="UP000054477">
    <property type="component" value="Unassembled WGS sequence"/>
</dbReference>
<keyword evidence="1" id="KW-1133">Transmembrane helix</keyword>
<proteinExistence type="predicted"/>
<feature type="transmembrane region" description="Helical" evidence="1">
    <location>
        <begin position="55"/>
        <end position="76"/>
    </location>
</feature>
<feature type="transmembrane region" description="Helical" evidence="1">
    <location>
        <begin position="21"/>
        <end position="43"/>
    </location>
</feature>
<evidence type="ECO:0000259" key="2">
    <source>
        <dbReference type="Pfam" id="PF20152"/>
    </source>
</evidence>
<dbReference type="STRING" id="1095629.A0A0C9XYQ4"/>
<protein>
    <submittedName>
        <fullName evidence="3">Unplaced genomic scaffold K443scaffold_1, whole genome shotgun sequence</fullName>
    </submittedName>
</protein>
<evidence type="ECO:0000313" key="3">
    <source>
        <dbReference type="EMBL" id="KIK10031.1"/>
    </source>
</evidence>
<dbReference type="Pfam" id="PF20152">
    <property type="entry name" value="DUF6534"/>
    <property type="match status" value="1"/>
</dbReference>
<accession>A0A0C9XYQ4</accession>
<dbReference type="InterPro" id="IPR045339">
    <property type="entry name" value="DUF6534"/>
</dbReference>
<dbReference type="PANTHER" id="PTHR40465">
    <property type="entry name" value="CHROMOSOME 1, WHOLE GENOME SHOTGUN SEQUENCE"/>
    <property type="match status" value="1"/>
</dbReference>
<organism evidence="3 4">
    <name type="scientific">Laccaria amethystina LaAM-08-1</name>
    <dbReference type="NCBI Taxonomy" id="1095629"/>
    <lineage>
        <taxon>Eukaryota</taxon>
        <taxon>Fungi</taxon>
        <taxon>Dikarya</taxon>
        <taxon>Basidiomycota</taxon>
        <taxon>Agaricomycotina</taxon>
        <taxon>Agaricomycetes</taxon>
        <taxon>Agaricomycetidae</taxon>
        <taxon>Agaricales</taxon>
        <taxon>Agaricineae</taxon>
        <taxon>Hydnangiaceae</taxon>
        <taxon>Laccaria</taxon>
    </lineage>
</organism>
<reference evidence="3 4" key="1">
    <citation type="submission" date="2014-04" db="EMBL/GenBank/DDBJ databases">
        <authorList>
            <consortium name="DOE Joint Genome Institute"/>
            <person name="Kuo A."/>
            <person name="Kohler A."/>
            <person name="Nagy L.G."/>
            <person name="Floudas D."/>
            <person name="Copeland A."/>
            <person name="Barry K.W."/>
            <person name="Cichocki N."/>
            <person name="Veneault-Fourrey C."/>
            <person name="LaButti K."/>
            <person name="Lindquist E.A."/>
            <person name="Lipzen A."/>
            <person name="Lundell T."/>
            <person name="Morin E."/>
            <person name="Murat C."/>
            <person name="Sun H."/>
            <person name="Tunlid A."/>
            <person name="Henrissat B."/>
            <person name="Grigoriev I.V."/>
            <person name="Hibbett D.S."/>
            <person name="Martin F."/>
            <person name="Nordberg H.P."/>
            <person name="Cantor M.N."/>
            <person name="Hua S.X."/>
        </authorList>
    </citation>
    <scope>NUCLEOTIDE SEQUENCE [LARGE SCALE GENOMIC DNA]</scope>
    <source>
        <strain evidence="3 4">LaAM-08-1</strain>
    </source>
</reference>
<keyword evidence="1" id="KW-0812">Transmembrane</keyword>
<gene>
    <name evidence="3" type="ORF">K443DRAFT_670670</name>
</gene>
<dbReference type="HOGENOM" id="CLU_1669638_0_0_1"/>
<evidence type="ECO:0000256" key="1">
    <source>
        <dbReference type="SAM" id="Phobius"/>
    </source>
</evidence>
<feature type="domain" description="DUF6534" evidence="2">
    <location>
        <begin position="1"/>
        <end position="81"/>
    </location>
</feature>
<dbReference type="PANTHER" id="PTHR40465:SF1">
    <property type="entry name" value="DUF6534 DOMAIN-CONTAINING PROTEIN"/>
    <property type="match status" value="1"/>
</dbReference>